<keyword evidence="2" id="KW-0521">NADP</keyword>
<dbReference type="SUPFAM" id="SSF51735">
    <property type="entry name" value="NAD(P)-binding Rossmann-fold domains"/>
    <property type="match status" value="1"/>
</dbReference>
<name>A0A1Y2DNH2_9PEZI</name>
<sequence length="280" mass="30588">MAPLYQKALIIGATSGIGEALAAKLLSTGTSVIITGRRQDRLDAFVSQRSNSSTSDSVTLSAVPLDITDLNSLPTFASSIAKEHPTLDCIILNSGIQRGFDFARPSTVDLATFDEELTTNYISFVHLVTAFLPQLQKTAKEEGKETHLVFIGASLGLVPSLVRTPGYNASKAALHSWIMNLRQQLKDNGDSIRVVEVFPPAVQTELHDEKHQPHLKNGGEIGMPLADFIDQTYTELEKGDEQFAIGPAAEWLQSGFEAERQKMFQQQQGAIKTALAKYMK</sequence>
<dbReference type="OrthoDB" id="37659at2759"/>
<dbReference type="STRING" id="1141098.A0A1Y2DNH2"/>
<dbReference type="GeneID" id="63779263"/>
<dbReference type="PANTHER" id="PTHR43669">
    <property type="entry name" value="5-KETO-D-GLUCONATE 5-REDUCTASE"/>
    <property type="match status" value="1"/>
</dbReference>
<dbReference type="GO" id="GO:0016491">
    <property type="term" value="F:oxidoreductase activity"/>
    <property type="evidence" value="ECO:0007669"/>
    <property type="project" value="UniProtKB-KW"/>
</dbReference>
<evidence type="ECO:0000256" key="2">
    <source>
        <dbReference type="ARBA" id="ARBA00022857"/>
    </source>
</evidence>
<dbReference type="EMBL" id="MCFJ01000011">
    <property type="protein sequence ID" value="ORY60811.1"/>
    <property type="molecule type" value="Genomic_DNA"/>
</dbReference>
<evidence type="ECO:0000256" key="3">
    <source>
        <dbReference type="ARBA" id="ARBA00023002"/>
    </source>
</evidence>
<comment type="caution">
    <text evidence="4">The sequence shown here is derived from an EMBL/GenBank/DDBJ whole genome shotgun (WGS) entry which is preliminary data.</text>
</comment>
<reference evidence="4 5" key="1">
    <citation type="submission" date="2016-07" db="EMBL/GenBank/DDBJ databases">
        <title>Pervasive Adenine N6-methylation of Active Genes in Fungi.</title>
        <authorList>
            <consortium name="DOE Joint Genome Institute"/>
            <person name="Mondo S.J."/>
            <person name="Dannebaum R.O."/>
            <person name="Kuo R.C."/>
            <person name="Labutti K."/>
            <person name="Haridas S."/>
            <person name="Kuo A."/>
            <person name="Salamov A."/>
            <person name="Ahrendt S.R."/>
            <person name="Lipzen A."/>
            <person name="Sullivan W."/>
            <person name="Andreopoulos W.B."/>
            <person name="Clum A."/>
            <person name="Lindquist E."/>
            <person name="Daum C."/>
            <person name="Ramamoorthy G.K."/>
            <person name="Gryganskyi A."/>
            <person name="Culley D."/>
            <person name="Magnuson J.K."/>
            <person name="James T.Y."/>
            <person name="O'Malley M.A."/>
            <person name="Stajich J.E."/>
            <person name="Spatafora J.W."/>
            <person name="Visel A."/>
            <person name="Grigoriev I.V."/>
        </authorList>
    </citation>
    <scope>NUCLEOTIDE SEQUENCE [LARGE SCALE GENOMIC DNA]</scope>
    <source>
        <strain evidence="4 5">CBS 129021</strain>
    </source>
</reference>
<keyword evidence="5" id="KW-1185">Reference proteome</keyword>
<dbReference type="InterPro" id="IPR020904">
    <property type="entry name" value="Sc_DH/Rdtase_CS"/>
</dbReference>
<dbReference type="InParanoid" id="A0A1Y2DNH2"/>
<dbReference type="PANTHER" id="PTHR43669:SF11">
    <property type="entry name" value="SHORT-CHAIN DEHYDROGENASE_OXIDOREDUCTASE"/>
    <property type="match status" value="1"/>
</dbReference>
<evidence type="ECO:0000256" key="1">
    <source>
        <dbReference type="ARBA" id="ARBA00006484"/>
    </source>
</evidence>
<keyword evidence="3" id="KW-0560">Oxidoreductase</keyword>
<dbReference type="InterPro" id="IPR002347">
    <property type="entry name" value="SDR_fam"/>
</dbReference>
<dbReference type="InterPro" id="IPR036291">
    <property type="entry name" value="NAD(P)-bd_dom_sf"/>
</dbReference>
<dbReference type="PROSITE" id="PS00061">
    <property type="entry name" value="ADH_SHORT"/>
    <property type="match status" value="1"/>
</dbReference>
<proteinExistence type="inferred from homology"/>
<protein>
    <submittedName>
        <fullName evidence="4">Putative short-chain dehydrogenase/oxidoreductase</fullName>
    </submittedName>
</protein>
<evidence type="ECO:0000313" key="4">
    <source>
        <dbReference type="EMBL" id="ORY60811.1"/>
    </source>
</evidence>
<dbReference type="Proteomes" id="UP000193689">
    <property type="component" value="Unassembled WGS sequence"/>
</dbReference>
<dbReference type="Gene3D" id="3.40.50.720">
    <property type="entry name" value="NAD(P)-binding Rossmann-like Domain"/>
    <property type="match status" value="1"/>
</dbReference>
<gene>
    <name evidence="4" type="ORF">BCR38DRAFT_476689</name>
</gene>
<evidence type="ECO:0000313" key="5">
    <source>
        <dbReference type="Proteomes" id="UP000193689"/>
    </source>
</evidence>
<dbReference type="RefSeq" id="XP_040713038.1">
    <property type="nucleotide sequence ID" value="XM_040863051.1"/>
</dbReference>
<dbReference type="Pfam" id="PF00106">
    <property type="entry name" value="adh_short"/>
    <property type="match status" value="1"/>
</dbReference>
<comment type="similarity">
    <text evidence="1">Belongs to the short-chain dehydrogenases/reductases (SDR) family.</text>
</comment>
<dbReference type="AlphaFoldDB" id="A0A1Y2DNH2"/>
<accession>A0A1Y2DNH2</accession>
<organism evidence="4 5">
    <name type="scientific">Pseudomassariella vexata</name>
    <dbReference type="NCBI Taxonomy" id="1141098"/>
    <lineage>
        <taxon>Eukaryota</taxon>
        <taxon>Fungi</taxon>
        <taxon>Dikarya</taxon>
        <taxon>Ascomycota</taxon>
        <taxon>Pezizomycotina</taxon>
        <taxon>Sordariomycetes</taxon>
        <taxon>Xylariomycetidae</taxon>
        <taxon>Amphisphaeriales</taxon>
        <taxon>Pseudomassariaceae</taxon>
        <taxon>Pseudomassariella</taxon>
    </lineage>
</organism>
<dbReference type="PRINTS" id="PR00081">
    <property type="entry name" value="GDHRDH"/>
</dbReference>